<dbReference type="AlphaFoldDB" id="A0A0M3K3V9"/>
<proteinExistence type="predicted"/>
<evidence type="ECO:0000259" key="3">
    <source>
        <dbReference type="PROSITE" id="PS51304"/>
    </source>
</evidence>
<evidence type="ECO:0000256" key="2">
    <source>
        <dbReference type="RuleBase" id="RU102079"/>
    </source>
</evidence>
<reference evidence="4 5" key="2">
    <citation type="submission" date="2018-11" db="EMBL/GenBank/DDBJ databases">
        <authorList>
            <consortium name="Pathogen Informatics"/>
        </authorList>
    </citation>
    <scope>NUCLEOTIDE SEQUENCE [LARGE SCALE GENOMIC DNA]</scope>
</reference>
<keyword evidence="5" id="KW-1185">Reference proteome</keyword>
<dbReference type="OrthoDB" id="6251307at2759"/>
<dbReference type="InterPro" id="IPR001079">
    <property type="entry name" value="Galectin_CRD"/>
</dbReference>
<dbReference type="PANTHER" id="PTHR11346:SF116">
    <property type="entry name" value="GALECTIN"/>
    <property type="match status" value="1"/>
</dbReference>
<accession>A0A0M3K3V9</accession>
<protein>
    <recommendedName>
        <fullName evidence="2">Galectin</fullName>
    </recommendedName>
</protein>
<dbReference type="Gene3D" id="2.60.120.200">
    <property type="match status" value="2"/>
</dbReference>
<dbReference type="Pfam" id="PF00337">
    <property type="entry name" value="Gal-bind_lectin"/>
    <property type="match status" value="2"/>
</dbReference>
<dbReference type="SUPFAM" id="SSF49899">
    <property type="entry name" value="Concanavalin A-like lectins/glucanases"/>
    <property type="match status" value="2"/>
</dbReference>
<feature type="domain" description="Galectin" evidence="3">
    <location>
        <begin position="85"/>
        <end position="212"/>
    </location>
</feature>
<sequence>MLHPAVENGTWGKEERVSNPFKHGAEFDLSVRAHADKFEISANHKEVREYKMRLPLSSIEYFTVTGDVRLKGVHWGGRYYTLPFETQFPGGHLKSGERVFVYGEPKGEHFAINFIARNGDILFHFNPRFKEKKVVRNAQIGGIWGLEEREGPFPFKKDISFDLAFLNEPYSIQIFHDGERIGTFAHRTKDPANDYMGLSIAGDLELTGLEFSQH</sequence>
<dbReference type="InterPro" id="IPR013320">
    <property type="entry name" value="ConA-like_dom_sf"/>
</dbReference>
<feature type="domain" description="Galectin" evidence="3">
    <location>
        <begin position="1"/>
        <end position="76"/>
    </location>
</feature>
<dbReference type="WBParaSite" id="ASIM_0001565001-mRNA-1">
    <property type="protein sequence ID" value="ASIM_0001565001-mRNA-1"/>
    <property type="gene ID" value="ASIM_0001565001"/>
</dbReference>
<dbReference type="SMART" id="SM00908">
    <property type="entry name" value="Gal-bind_lectin"/>
    <property type="match status" value="2"/>
</dbReference>
<evidence type="ECO:0000313" key="4">
    <source>
        <dbReference type="EMBL" id="VDK54107.1"/>
    </source>
</evidence>
<evidence type="ECO:0000313" key="6">
    <source>
        <dbReference type="WBParaSite" id="ASIM_0001565001-mRNA-1"/>
    </source>
</evidence>
<reference evidence="6" key="1">
    <citation type="submission" date="2017-02" db="UniProtKB">
        <authorList>
            <consortium name="WormBaseParasite"/>
        </authorList>
    </citation>
    <scope>IDENTIFICATION</scope>
</reference>
<dbReference type="PANTHER" id="PTHR11346">
    <property type="entry name" value="GALECTIN"/>
    <property type="match status" value="1"/>
</dbReference>
<name>A0A0M3K3V9_ANISI</name>
<dbReference type="CDD" id="cd00070">
    <property type="entry name" value="GLECT"/>
    <property type="match status" value="1"/>
</dbReference>
<dbReference type="InterPro" id="IPR044156">
    <property type="entry name" value="Galectin-like"/>
</dbReference>
<dbReference type="SMART" id="SM00276">
    <property type="entry name" value="GLECT"/>
    <property type="match status" value="2"/>
</dbReference>
<dbReference type="GO" id="GO:0016936">
    <property type="term" value="F:galactoside binding"/>
    <property type="evidence" value="ECO:0007669"/>
    <property type="project" value="TreeGrafter"/>
</dbReference>
<dbReference type="Proteomes" id="UP000267096">
    <property type="component" value="Unassembled WGS sequence"/>
</dbReference>
<evidence type="ECO:0000313" key="5">
    <source>
        <dbReference type="Proteomes" id="UP000267096"/>
    </source>
</evidence>
<dbReference type="FunFam" id="2.60.120.200:FF:000276">
    <property type="entry name" value="Galectin"/>
    <property type="match status" value="1"/>
</dbReference>
<dbReference type="EMBL" id="UYRR01032083">
    <property type="protein sequence ID" value="VDK54107.1"/>
    <property type="molecule type" value="Genomic_DNA"/>
</dbReference>
<dbReference type="PROSITE" id="PS51304">
    <property type="entry name" value="GALECTIN"/>
    <property type="match status" value="2"/>
</dbReference>
<gene>
    <name evidence="4" type="ORF">ASIM_LOCUS15057</name>
</gene>
<dbReference type="GO" id="GO:0030246">
    <property type="term" value="F:carbohydrate binding"/>
    <property type="evidence" value="ECO:0007669"/>
    <property type="project" value="UniProtKB-UniRule"/>
</dbReference>
<evidence type="ECO:0000256" key="1">
    <source>
        <dbReference type="ARBA" id="ARBA00022734"/>
    </source>
</evidence>
<organism evidence="6">
    <name type="scientific">Anisakis simplex</name>
    <name type="common">Herring worm</name>
    <dbReference type="NCBI Taxonomy" id="6269"/>
    <lineage>
        <taxon>Eukaryota</taxon>
        <taxon>Metazoa</taxon>
        <taxon>Ecdysozoa</taxon>
        <taxon>Nematoda</taxon>
        <taxon>Chromadorea</taxon>
        <taxon>Rhabditida</taxon>
        <taxon>Spirurina</taxon>
        <taxon>Ascaridomorpha</taxon>
        <taxon>Ascaridoidea</taxon>
        <taxon>Anisakidae</taxon>
        <taxon>Anisakis</taxon>
        <taxon>Anisakis simplex complex</taxon>
    </lineage>
</organism>
<keyword evidence="1 2" id="KW-0430">Lectin</keyword>